<dbReference type="CTD" id="79587"/>
<comment type="cofactor">
    <cofactor evidence="1">
        <name>Zn(2+)</name>
        <dbReference type="ChEBI" id="CHEBI:29105"/>
    </cofactor>
</comment>
<evidence type="ECO:0000256" key="12">
    <source>
        <dbReference type="ARBA" id="ARBA00043868"/>
    </source>
</evidence>
<proteinExistence type="inferred from homology"/>
<dbReference type="CDD" id="cd00672">
    <property type="entry name" value="CysRS_core"/>
    <property type="match status" value="1"/>
</dbReference>
<dbReference type="GO" id="GO:0046872">
    <property type="term" value="F:metal ion binding"/>
    <property type="evidence" value="ECO:0007669"/>
    <property type="project" value="UniProtKB-KW"/>
</dbReference>
<keyword evidence="8" id="KW-0067">ATP-binding</keyword>
<dbReference type="SUPFAM" id="SSF52374">
    <property type="entry name" value="Nucleotidylyl transferase"/>
    <property type="match status" value="1"/>
</dbReference>
<dbReference type="InterPro" id="IPR009080">
    <property type="entry name" value="tRNAsynth_Ia_anticodon-bd"/>
</dbReference>
<dbReference type="AlphaFoldDB" id="A0AAJ7T4J7"/>
<dbReference type="GO" id="GO:0005524">
    <property type="term" value="F:ATP binding"/>
    <property type="evidence" value="ECO:0007669"/>
    <property type="project" value="UniProtKB-KW"/>
</dbReference>
<comment type="function">
    <text evidence="12">Mitochondrial cysteine-specific aminoacyl-tRNA synthetase that catalyzes the ATP-dependent ligation of cysteine to tRNA(Cys).</text>
</comment>
<dbReference type="SUPFAM" id="SSF47323">
    <property type="entry name" value="Anticodon-binding domain of a subclass of class I aminoacyl-tRNA synthetases"/>
    <property type="match status" value="1"/>
</dbReference>
<evidence type="ECO:0000256" key="2">
    <source>
        <dbReference type="ARBA" id="ARBA00005594"/>
    </source>
</evidence>
<evidence type="ECO:0000256" key="14">
    <source>
        <dbReference type="ARBA" id="ARBA00047499"/>
    </source>
</evidence>
<dbReference type="PANTHER" id="PTHR10890">
    <property type="entry name" value="CYSTEINYL-TRNA SYNTHETASE"/>
    <property type="match status" value="1"/>
</dbReference>
<evidence type="ECO:0000256" key="16">
    <source>
        <dbReference type="ARBA" id="ARBA00047731"/>
    </source>
</evidence>
<accession>A0AAJ7T4J7</accession>
<dbReference type="HAMAP" id="MF_00041">
    <property type="entry name" value="Cys_tRNA_synth"/>
    <property type="match status" value="1"/>
</dbReference>
<evidence type="ECO:0000313" key="22">
    <source>
        <dbReference type="RefSeq" id="XP_032811183.1"/>
    </source>
</evidence>
<keyword evidence="21" id="KW-1185">Reference proteome</keyword>
<comment type="function">
    <text evidence="13">In addition to its role as an aminoacyl-tRNA synthetase, has also cysteine persulfide synthase activity. Produces reactive persulfide species such as cysteine persulfide (CysSSH) from substrate cysteine and mediate direct incorporation of CysSSH into proteins during translations, resulting in protein persulfides and polysulfides. CysSSHs behave as potent antioxidants and cellular protectants.</text>
</comment>
<dbReference type="GO" id="GO:0005737">
    <property type="term" value="C:cytoplasm"/>
    <property type="evidence" value="ECO:0007669"/>
    <property type="project" value="TreeGrafter"/>
</dbReference>
<dbReference type="Gene3D" id="3.40.50.620">
    <property type="entry name" value="HUPs"/>
    <property type="match status" value="1"/>
</dbReference>
<evidence type="ECO:0000256" key="17">
    <source>
        <dbReference type="ARBA" id="ARBA00048609"/>
    </source>
</evidence>
<evidence type="ECO:0000256" key="9">
    <source>
        <dbReference type="ARBA" id="ARBA00022917"/>
    </source>
</evidence>
<comment type="catalytic activity">
    <reaction evidence="18">
        <text>tRNA(Cys) + L-cysteine + ATP = L-cysteinyl-tRNA(Cys) + AMP + diphosphate</text>
        <dbReference type="Rhea" id="RHEA:17773"/>
        <dbReference type="Rhea" id="RHEA-COMP:9661"/>
        <dbReference type="Rhea" id="RHEA-COMP:9679"/>
        <dbReference type="ChEBI" id="CHEBI:30616"/>
        <dbReference type="ChEBI" id="CHEBI:33019"/>
        <dbReference type="ChEBI" id="CHEBI:35235"/>
        <dbReference type="ChEBI" id="CHEBI:78442"/>
        <dbReference type="ChEBI" id="CHEBI:78517"/>
        <dbReference type="ChEBI" id="CHEBI:456215"/>
        <dbReference type="EC" id="6.1.1.16"/>
    </reaction>
    <physiologicalReaction direction="right-to-left" evidence="18">
        <dbReference type="Rhea" id="RHEA:17775"/>
    </physiologicalReaction>
</comment>
<dbReference type="Proteomes" id="UP001318040">
    <property type="component" value="Chromosome 16"/>
</dbReference>
<dbReference type="FunFam" id="3.40.50.620:FF:000027">
    <property type="entry name" value="Cysteine--tRNA ligase, cytoplasmic"/>
    <property type="match status" value="1"/>
</dbReference>
<dbReference type="Pfam" id="PF01406">
    <property type="entry name" value="tRNA-synt_1e"/>
    <property type="match status" value="1"/>
</dbReference>
<dbReference type="PRINTS" id="PR00983">
    <property type="entry name" value="TRNASYNTHCYS"/>
</dbReference>
<evidence type="ECO:0000313" key="21">
    <source>
        <dbReference type="Proteomes" id="UP001318040"/>
    </source>
</evidence>
<comment type="catalytic activity">
    <reaction evidence="15">
        <text>2 L-cysteine = S-sulfanyl-L-cysteine + L-alanine</text>
        <dbReference type="Rhea" id="RHEA:78543"/>
        <dbReference type="ChEBI" id="CHEBI:35235"/>
        <dbReference type="ChEBI" id="CHEBI:57972"/>
        <dbReference type="ChEBI" id="CHEBI:58591"/>
    </reaction>
    <physiologicalReaction direction="left-to-right" evidence="15">
        <dbReference type="Rhea" id="RHEA:78544"/>
    </physiologicalReaction>
</comment>
<comment type="similarity">
    <text evidence="2">Belongs to the class-I aminoacyl-tRNA synthetase family.</text>
</comment>
<reference evidence="22" key="1">
    <citation type="submission" date="2025-08" db="UniProtKB">
        <authorList>
            <consortium name="RefSeq"/>
        </authorList>
    </citation>
    <scope>IDENTIFICATION</scope>
    <source>
        <tissue evidence="22">Sperm</tissue>
    </source>
</reference>
<name>A0AAJ7T4J7_PETMA</name>
<evidence type="ECO:0000256" key="19">
    <source>
        <dbReference type="SAM" id="MobiDB-lite"/>
    </source>
</evidence>
<dbReference type="EC" id="6.1.1.16" evidence="3"/>
<gene>
    <name evidence="22" type="primary">CARS2</name>
</gene>
<dbReference type="GO" id="GO:0006423">
    <property type="term" value="P:cysteinyl-tRNA aminoacylation"/>
    <property type="evidence" value="ECO:0007669"/>
    <property type="project" value="InterPro"/>
</dbReference>
<keyword evidence="10" id="KW-0030">Aminoacyl-tRNA synthetase</keyword>
<dbReference type="InterPro" id="IPR015803">
    <property type="entry name" value="Cys-tRNA-ligase"/>
</dbReference>
<keyword evidence="9" id="KW-0648">Protein biosynthesis</keyword>
<evidence type="ECO:0000256" key="11">
    <source>
        <dbReference type="ARBA" id="ARBA00031499"/>
    </source>
</evidence>
<keyword evidence="7" id="KW-0862">Zinc</keyword>
<comment type="catalytic activity">
    <reaction evidence="14">
        <text>S-disulfanyl-L-cysteine + tRNA(Cys) + ATP = (S)-disulfanyl-L-cysteinyl-tRNA(Cys) + AMP + diphosphate</text>
        <dbReference type="Rhea" id="RHEA:78651"/>
        <dbReference type="Rhea" id="RHEA-COMP:9661"/>
        <dbReference type="Rhea" id="RHEA-COMP:19120"/>
        <dbReference type="ChEBI" id="CHEBI:30616"/>
        <dbReference type="ChEBI" id="CHEBI:33019"/>
        <dbReference type="ChEBI" id="CHEBI:78442"/>
        <dbReference type="ChEBI" id="CHEBI:229465"/>
        <dbReference type="ChEBI" id="CHEBI:229521"/>
        <dbReference type="ChEBI" id="CHEBI:456215"/>
    </reaction>
    <physiologicalReaction direction="left-to-right" evidence="14">
        <dbReference type="Rhea" id="RHEA:78652"/>
    </physiologicalReaction>
</comment>
<evidence type="ECO:0000259" key="20">
    <source>
        <dbReference type="Pfam" id="PF01406"/>
    </source>
</evidence>
<evidence type="ECO:0000256" key="6">
    <source>
        <dbReference type="ARBA" id="ARBA00022741"/>
    </source>
</evidence>
<dbReference type="RefSeq" id="XP_032811183.1">
    <property type="nucleotide sequence ID" value="XM_032955292.1"/>
</dbReference>
<evidence type="ECO:0000256" key="1">
    <source>
        <dbReference type="ARBA" id="ARBA00001947"/>
    </source>
</evidence>
<comment type="catalytic activity">
    <reaction evidence="16">
        <text>S-sulfanyl-L-cysteine + L-cysteine = S-disulfanyl-L-cysteine + L-alanine</text>
        <dbReference type="Rhea" id="RHEA:78627"/>
        <dbReference type="ChEBI" id="CHEBI:35235"/>
        <dbReference type="ChEBI" id="CHEBI:57972"/>
        <dbReference type="ChEBI" id="CHEBI:58591"/>
        <dbReference type="ChEBI" id="CHEBI:229465"/>
    </reaction>
    <physiologicalReaction direction="left-to-right" evidence="16">
        <dbReference type="Rhea" id="RHEA:78628"/>
    </physiologicalReaction>
</comment>
<evidence type="ECO:0000256" key="13">
    <source>
        <dbReference type="ARBA" id="ARBA00045476"/>
    </source>
</evidence>
<dbReference type="PANTHER" id="PTHR10890:SF27">
    <property type="entry name" value="CYSTEINE--TRNA LIGASE, MITOCHONDRIAL-RELATED"/>
    <property type="match status" value="1"/>
</dbReference>
<evidence type="ECO:0000256" key="3">
    <source>
        <dbReference type="ARBA" id="ARBA00012832"/>
    </source>
</evidence>
<evidence type="ECO:0000256" key="15">
    <source>
        <dbReference type="ARBA" id="ARBA00047548"/>
    </source>
</evidence>
<dbReference type="InterPro" id="IPR032678">
    <property type="entry name" value="tRNA-synt_1_cat_dom"/>
</dbReference>
<keyword evidence="4 22" id="KW-0436">Ligase</keyword>
<evidence type="ECO:0000256" key="7">
    <source>
        <dbReference type="ARBA" id="ARBA00022833"/>
    </source>
</evidence>
<dbReference type="GO" id="GO:0004817">
    <property type="term" value="F:cysteine-tRNA ligase activity"/>
    <property type="evidence" value="ECO:0007669"/>
    <property type="project" value="UniProtKB-EC"/>
</dbReference>
<dbReference type="NCBIfam" id="TIGR00435">
    <property type="entry name" value="cysS"/>
    <property type="match status" value="1"/>
</dbReference>
<dbReference type="InterPro" id="IPR014729">
    <property type="entry name" value="Rossmann-like_a/b/a_fold"/>
</dbReference>
<comment type="catalytic activity">
    <reaction evidence="17">
        <text>S-sulfanyl-L-cysteine + tRNA(Cys) + ATP = (S)-sulfanyl-L-cysteinyl-tRNA(Cys) + AMP + diphosphate</text>
        <dbReference type="Rhea" id="RHEA:78647"/>
        <dbReference type="Rhea" id="RHEA-COMP:9661"/>
        <dbReference type="Rhea" id="RHEA-COMP:19119"/>
        <dbReference type="ChEBI" id="CHEBI:30616"/>
        <dbReference type="ChEBI" id="CHEBI:33019"/>
        <dbReference type="ChEBI" id="CHEBI:58591"/>
        <dbReference type="ChEBI" id="CHEBI:78442"/>
        <dbReference type="ChEBI" id="CHEBI:229520"/>
        <dbReference type="ChEBI" id="CHEBI:456215"/>
    </reaction>
    <physiologicalReaction direction="left-to-right" evidence="17">
        <dbReference type="Rhea" id="RHEA:78648"/>
    </physiologicalReaction>
</comment>
<evidence type="ECO:0000256" key="8">
    <source>
        <dbReference type="ARBA" id="ARBA00022840"/>
    </source>
</evidence>
<evidence type="ECO:0000256" key="4">
    <source>
        <dbReference type="ARBA" id="ARBA00022598"/>
    </source>
</evidence>
<keyword evidence="6" id="KW-0547">Nucleotide-binding</keyword>
<dbReference type="Gene3D" id="1.20.120.1910">
    <property type="entry name" value="Cysteine-tRNA ligase, C-terminal anti-codon recognition domain"/>
    <property type="match status" value="1"/>
</dbReference>
<sequence>MLASRRWRDAAVFCRVATAAAALRCRPPRHCRSLSAGVVHCSSSPPPPPPPSASDGVVDEGAAEQEVAPLPPSSPPRRRAEWTRPRGHETGARVHNGLTRAREPLVLARDRLVTWYSCGPTVYDHAHLGHACSYVRFDIIRRILTAVFDVDVVMAMVITDIDDKIIKRARELNMTPDVLARMYEEDFKQDMASLNVLPPAVYMRVTDNVGPIVSFIERIVAKGHAYVTPSGNVYFDVQSIGERYGRLRRVLTDVTPEAEEGEKRGMRDFALWKAAKASEPSWDSPWGPGRPGWHIECSAIASLVFGSQLDIHTGGIDLEFPHHENEIAQSEAYHGCEQWANYFMHSGHLHLKGSEEKMSKSLKNFITVKEFLQNNTANHFRMFCLMSRYRSPVEYSEDSVRAAVDVLDSLSSFLSDARAYVAGTLHTRPIDEALLWERLAEARAAVRAALADDMDTPRAIGALITLVQHAHRQMQTAIPVVGAVRSPSVLGAIAAFIERMMETWGLQLSDAQVPYERWWHHGKQVAAVDAGPPAAVLDHVVAFRSEVRDFALAGDVMQEKRRGARAERRALLDACDRLRERLASCGIELKDRGNTSTWRHTETRVTDRGTGGGE</sequence>
<dbReference type="KEGG" id="pmrn:116942881"/>
<feature type="region of interest" description="Disordered" evidence="19">
    <location>
        <begin position="37"/>
        <end position="93"/>
    </location>
</feature>
<protein>
    <recommendedName>
        <fullName evidence="3">cysteine--tRNA ligase</fullName>
        <ecNumber evidence="3">6.1.1.16</ecNumber>
    </recommendedName>
    <alternativeName>
        <fullName evidence="11">Cysteinyl-tRNA synthetase</fullName>
    </alternativeName>
</protein>
<evidence type="ECO:0000256" key="10">
    <source>
        <dbReference type="ARBA" id="ARBA00023146"/>
    </source>
</evidence>
<feature type="domain" description="tRNA synthetases class I catalytic" evidence="20">
    <location>
        <begin position="109"/>
        <end position="403"/>
    </location>
</feature>
<feature type="compositionally biased region" description="Basic and acidic residues" evidence="19">
    <location>
        <begin position="78"/>
        <end position="92"/>
    </location>
</feature>
<dbReference type="InterPro" id="IPR024909">
    <property type="entry name" value="Cys-tRNA/MSH_ligase"/>
</dbReference>
<evidence type="ECO:0000256" key="18">
    <source>
        <dbReference type="ARBA" id="ARBA00049046"/>
    </source>
</evidence>
<evidence type="ECO:0000256" key="5">
    <source>
        <dbReference type="ARBA" id="ARBA00022723"/>
    </source>
</evidence>
<organism evidence="21 22">
    <name type="scientific">Petromyzon marinus</name>
    <name type="common">Sea lamprey</name>
    <dbReference type="NCBI Taxonomy" id="7757"/>
    <lineage>
        <taxon>Eukaryota</taxon>
        <taxon>Metazoa</taxon>
        <taxon>Chordata</taxon>
        <taxon>Craniata</taxon>
        <taxon>Vertebrata</taxon>
        <taxon>Cyclostomata</taxon>
        <taxon>Hyperoartia</taxon>
        <taxon>Petromyzontiformes</taxon>
        <taxon>Petromyzontidae</taxon>
        <taxon>Petromyzon</taxon>
    </lineage>
</organism>
<keyword evidence="5" id="KW-0479">Metal-binding</keyword>